<protein>
    <submittedName>
        <fullName evidence="2">Uncharacterized protein</fullName>
    </submittedName>
</protein>
<dbReference type="AlphaFoldDB" id="W2SYU4"/>
<reference evidence="3" key="1">
    <citation type="journal article" date="2014" name="Nat. Genet.">
        <title>Genome of the human hookworm Necator americanus.</title>
        <authorList>
            <person name="Tang Y.T."/>
            <person name="Gao X."/>
            <person name="Rosa B.A."/>
            <person name="Abubucker S."/>
            <person name="Hallsworth-Pepin K."/>
            <person name="Martin J."/>
            <person name="Tyagi R."/>
            <person name="Heizer E."/>
            <person name="Zhang X."/>
            <person name="Bhonagiri-Palsikar V."/>
            <person name="Minx P."/>
            <person name="Warren W.C."/>
            <person name="Wang Q."/>
            <person name="Zhan B."/>
            <person name="Hotez P.J."/>
            <person name="Sternberg P.W."/>
            <person name="Dougall A."/>
            <person name="Gaze S.T."/>
            <person name="Mulvenna J."/>
            <person name="Sotillo J."/>
            <person name="Ranganathan S."/>
            <person name="Rabelo E.M."/>
            <person name="Wilson R.K."/>
            <person name="Felgner P.L."/>
            <person name="Bethony J."/>
            <person name="Hawdon J.M."/>
            <person name="Gasser R.B."/>
            <person name="Loukas A."/>
            <person name="Mitreva M."/>
        </authorList>
    </citation>
    <scope>NUCLEOTIDE SEQUENCE [LARGE SCALE GENOMIC DNA]</scope>
</reference>
<organism evidence="2 3">
    <name type="scientific">Necator americanus</name>
    <name type="common">Human hookworm</name>
    <dbReference type="NCBI Taxonomy" id="51031"/>
    <lineage>
        <taxon>Eukaryota</taxon>
        <taxon>Metazoa</taxon>
        <taxon>Ecdysozoa</taxon>
        <taxon>Nematoda</taxon>
        <taxon>Chromadorea</taxon>
        <taxon>Rhabditida</taxon>
        <taxon>Rhabditina</taxon>
        <taxon>Rhabditomorpha</taxon>
        <taxon>Strongyloidea</taxon>
        <taxon>Ancylostomatidae</taxon>
        <taxon>Bunostominae</taxon>
        <taxon>Necator</taxon>
    </lineage>
</organism>
<evidence type="ECO:0000313" key="2">
    <source>
        <dbReference type="EMBL" id="ETN74121.1"/>
    </source>
</evidence>
<feature type="region of interest" description="Disordered" evidence="1">
    <location>
        <begin position="1"/>
        <end position="22"/>
    </location>
</feature>
<name>W2SYU4_NECAM</name>
<keyword evidence="3" id="KW-1185">Reference proteome</keyword>
<dbReference type="KEGG" id="nai:NECAME_04150"/>
<dbReference type="Proteomes" id="UP000053676">
    <property type="component" value="Unassembled WGS sequence"/>
</dbReference>
<evidence type="ECO:0000256" key="1">
    <source>
        <dbReference type="SAM" id="MobiDB-lite"/>
    </source>
</evidence>
<sequence>MMETNTAAAHNGQEHTQNTQESLMLSRIPANAENSAHKSYRSAQLLRSDHNTVVYRMTKNLARAPGIG</sequence>
<proteinExistence type="predicted"/>
<evidence type="ECO:0000313" key="3">
    <source>
        <dbReference type="Proteomes" id="UP000053676"/>
    </source>
</evidence>
<gene>
    <name evidence="2" type="ORF">NECAME_04150</name>
</gene>
<accession>W2SYU4</accession>
<dbReference type="EMBL" id="KI660387">
    <property type="protein sequence ID" value="ETN74121.1"/>
    <property type="molecule type" value="Genomic_DNA"/>
</dbReference>